<evidence type="ECO:0000313" key="2">
    <source>
        <dbReference type="Proteomes" id="UP001149822"/>
    </source>
</evidence>
<evidence type="ECO:0008006" key="3">
    <source>
        <dbReference type="Google" id="ProtNLM"/>
    </source>
</evidence>
<dbReference type="EMBL" id="JAPTYD010000109">
    <property type="protein sequence ID" value="MCZ0964476.1"/>
    <property type="molecule type" value="Genomic_DNA"/>
</dbReference>
<organism evidence="1 2">
    <name type="scientific">Paracoccus benzoatiresistens</name>
    <dbReference type="NCBI Taxonomy" id="2997341"/>
    <lineage>
        <taxon>Bacteria</taxon>
        <taxon>Pseudomonadati</taxon>
        <taxon>Pseudomonadota</taxon>
        <taxon>Alphaproteobacteria</taxon>
        <taxon>Rhodobacterales</taxon>
        <taxon>Paracoccaceae</taxon>
        <taxon>Paracoccus</taxon>
    </lineage>
</organism>
<protein>
    <recommendedName>
        <fullName evidence="3">Transposase</fullName>
    </recommendedName>
</protein>
<dbReference type="Proteomes" id="UP001149822">
    <property type="component" value="Unassembled WGS sequence"/>
</dbReference>
<reference evidence="1" key="1">
    <citation type="submission" date="2022-12" db="EMBL/GenBank/DDBJ databases">
        <title>Paracoccus sp. EF6 isolated from a lake water.</title>
        <authorList>
            <person name="Liu H."/>
        </authorList>
    </citation>
    <scope>NUCLEOTIDE SEQUENCE</scope>
    <source>
        <strain evidence="1">EF6</strain>
    </source>
</reference>
<keyword evidence="2" id="KW-1185">Reference proteome</keyword>
<comment type="caution">
    <text evidence="1">The sequence shown here is derived from an EMBL/GenBank/DDBJ whole genome shotgun (WGS) entry which is preliminary data.</text>
</comment>
<gene>
    <name evidence="1" type="ORF">OU682_23280</name>
</gene>
<dbReference type="RefSeq" id="WP_268944566.1">
    <property type="nucleotide sequence ID" value="NZ_JAPTYD010000109.1"/>
</dbReference>
<sequence length="158" mass="18269">MAWPIACRRLEEFPSISAAQLFDELCAQFPGRFTRKQYKTLARHVSAWRQAAQARGVAVGPKTYRLSDKPRGRRPSIFEHDWEEMTQCLEERPDQTALELLVEFQARYPGRYTLHQISTLQRRVRAWRQQAVQQLIGAIDLHGTAHHADASGPKRVTF</sequence>
<evidence type="ECO:0000313" key="1">
    <source>
        <dbReference type="EMBL" id="MCZ0964476.1"/>
    </source>
</evidence>
<proteinExistence type="predicted"/>
<name>A0ABT4JBH0_9RHOB</name>
<accession>A0ABT4JBH0</accession>